<evidence type="ECO:0000256" key="1">
    <source>
        <dbReference type="SAM" id="MobiDB-lite"/>
    </source>
</evidence>
<reference evidence="2" key="1">
    <citation type="journal article" date="2014" name="Int. J. Syst. Evol. Microbiol.">
        <title>Complete genome sequence of Corynebacterium casei LMG S-19264T (=DSM 44701T), isolated from a smear-ripened cheese.</title>
        <authorList>
            <consortium name="US DOE Joint Genome Institute (JGI-PGF)"/>
            <person name="Walter F."/>
            <person name="Albersmeier A."/>
            <person name="Kalinowski J."/>
            <person name="Ruckert C."/>
        </authorList>
    </citation>
    <scope>NUCLEOTIDE SEQUENCE</scope>
    <source>
        <strain evidence="2">JCM 3313</strain>
    </source>
</reference>
<feature type="compositionally biased region" description="Low complexity" evidence="1">
    <location>
        <begin position="67"/>
        <end position="78"/>
    </location>
</feature>
<dbReference type="AlphaFoldDB" id="A0A918AJU8"/>
<organism evidence="2 3">
    <name type="scientific">Saccharothrix coeruleofusca</name>
    <dbReference type="NCBI Taxonomy" id="33919"/>
    <lineage>
        <taxon>Bacteria</taxon>
        <taxon>Bacillati</taxon>
        <taxon>Actinomycetota</taxon>
        <taxon>Actinomycetes</taxon>
        <taxon>Pseudonocardiales</taxon>
        <taxon>Pseudonocardiaceae</taxon>
        <taxon>Saccharothrix</taxon>
    </lineage>
</organism>
<keyword evidence="3" id="KW-1185">Reference proteome</keyword>
<protein>
    <submittedName>
        <fullName evidence="2">Uncharacterized protein</fullName>
    </submittedName>
</protein>
<feature type="region of interest" description="Disordered" evidence="1">
    <location>
        <begin position="32"/>
        <end position="91"/>
    </location>
</feature>
<feature type="compositionally biased region" description="Basic and acidic residues" evidence="1">
    <location>
        <begin position="82"/>
        <end position="91"/>
    </location>
</feature>
<evidence type="ECO:0000313" key="2">
    <source>
        <dbReference type="EMBL" id="GGP46967.1"/>
    </source>
</evidence>
<gene>
    <name evidence="2" type="ORF">GCM10010185_18410</name>
</gene>
<reference evidence="2" key="2">
    <citation type="submission" date="2020-09" db="EMBL/GenBank/DDBJ databases">
        <authorList>
            <person name="Sun Q."/>
            <person name="Ohkuma M."/>
        </authorList>
    </citation>
    <scope>NUCLEOTIDE SEQUENCE</scope>
    <source>
        <strain evidence="2">JCM 3313</strain>
    </source>
</reference>
<comment type="caution">
    <text evidence="2">The sequence shown here is derived from an EMBL/GenBank/DDBJ whole genome shotgun (WGS) entry which is preliminary data.</text>
</comment>
<dbReference type="RefSeq" id="WP_189222770.1">
    <property type="nucleotide sequence ID" value="NZ_BMRG01000003.1"/>
</dbReference>
<accession>A0A918AJU8</accession>
<name>A0A918AJU8_9PSEU</name>
<evidence type="ECO:0000313" key="3">
    <source>
        <dbReference type="Proteomes" id="UP000639606"/>
    </source>
</evidence>
<dbReference type="EMBL" id="BMRG01000003">
    <property type="protein sequence ID" value="GGP46967.1"/>
    <property type="molecule type" value="Genomic_DNA"/>
</dbReference>
<sequence>MNPSKTRTDPELVEEIEEIAAKVEESPLALFAGDGGVETNGGPYQTHGEPTDPTGGPYQPHEPDPKAPAAPMQPMGGPYQTHSDDPAVARN</sequence>
<dbReference type="Proteomes" id="UP000639606">
    <property type="component" value="Unassembled WGS sequence"/>
</dbReference>
<proteinExistence type="predicted"/>